<dbReference type="AlphaFoldDB" id="A0AA35RGH4"/>
<gene>
    <name evidence="1" type="ORF">GBAR_LOCUS6573</name>
</gene>
<evidence type="ECO:0000313" key="2">
    <source>
        <dbReference type="Proteomes" id="UP001174909"/>
    </source>
</evidence>
<protein>
    <submittedName>
        <fullName evidence="1">Uncharacterized protein</fullName>
    </submittedName>
</protein>
<reference evidence="1" key="1">
    <citation type="submission" date="2023-03" db="EMBL/GenBank/DDBJ databases">
        <authorList>
            <person name="Steffen K."/>
            <person name="Cardenas P."/>
        </authorList>
    </citation>
    <scope>NUCLEOTIDE SEQUENCE</scope>
</reference>
<evidence type="ECO:0000313" key="1">
    <source>
        <dbReference type="EMBL" id="CAI8009876.1"/>
    </source>
</evidence>
<feature type="non-terminal residue" evidence="1">
    <location>
        <position position="76"/>
    </location>
</feature>
<sequence length="76" mass="9002">RFRRPSQPSRRPEYNLSLYYSPRDECVIESEAALIWTCTEGGRIVLRAVHQSRAEQHRNTHFIQYSVQVPNFILVQ</sequence>
<dbReference type="Proteomes" id="UP001174909">
    <property type="component" value="Unassembled WGS sequence"/>
</dbReference>
<proteinExistence type="predicted"/>
<dbReference type="EMBL" id="CASHTH010000997">
    <property type="protein sequence ID" value="CAI8009876.1"/>
    <property type="molecule type" value="Genomic_DNA"/>
</dbReference>
<organism evidence="1 2">
    <name type="scientific">Geodia barretti</name>
    <name type="common">Barrett's horny sponge</name>
    <dbReference type="NCBI Taxonomy" id="519541"/>
    <lineage>
        <taxon>Eukaryota</taxon>
        <taxon>Metazoa</taxon>
        <taxon>Porifera</taxon>
        <taxon>Demospongiae</taxon>
        <taxon>Heteroscleromorpha</taxon>
        <taxon>Tetractinellida</taxon>
        <taxon>Astrophorina</taxon>
        <taxon>Geodiidae</taxon>
        <taxon>Geodia</taxon>
    </lineage>
</organism>
<name>A0AA35RGH4_GEOBA</name>
<keyword evidence="2" id="KW-1185">Reference proteome</keyword>
<feature type="non-terminal residue" evidence="1">
    <location>
        <position position="1"/>
    </location>
</feature>
<accession>A0AA35RGH4</accession>
<comment type="caution">
    <text evidence="1">The sequence shown here is derived from an EMBL/GenBank/DDBJ whole genome shotgun (WGS) entry which is preliminary data.</text>
</comment>